<feature type="region of interest" description="Disordered" evidence="4">
    <location>
        <begin position="250"/>
        <end position="274"/>
    </location>
</feature>
<organism evidence="5 6">
    <name type="scientific">Lichenibacterium ramalinae</name>
    <dbReference type="NCBI Taxonomy" id="2316527"/>
    <lineage>
        <taxon>Bacteria</taxon>
        <taxon>Pseudomonadati</taxon>
        <taxon>Pseudomonadota</taxon>
        <taxon>Alphaproteobacteria</taxon>
        <taxon>Hyphomicrobiales</taxon>
        <taxon>Lichenihabitantaceae</taxon>
        <taxon>Lichenibacterium</taxon>
    </lineage>
</organism>
<dbReference type="PRINTS" id="PR00081">
    <property type="entry name" value="GDHRDH"/>
</dbReference>
<comment type="caution">
    <text evidence="5">The sequence shown here is derived from an EMBL/GenBank/DDBJ whole genome shotgun (WGS) entry which is preliminary data.</text>
</comment>
<name>A0A4Q2R953_9HYPH</name>
<evidence type="ECO:0000256" key="1">
    <source>
        <dbReference type="ARBA" id="ARBA00006484"/>
    </source>
</evidence>
<dbReference type="CDD" id="cd05233">
    <property type="entry name" value="SDR_c"/>
    <property type="match status" value="1"/>
</dbReference>
<keyword evidence="2" id="KW-0560">Oxidoreductase</keyword>
<dbReference type="PANTHER" id="PTHR42760:SF133">
    <property type="entry name" value="3-OXOACYL-[ACYL-CARRIER-PROTEIN] REDUCTASE"/>
    <property type="match status" value="1"/>
</dbReference>
<feature type="compositionally biased region" description="Low complexity" evidence="4">
    <location>
        <begin position="257"/>
        <end position="274"/>
    </location>
</feature>
<dbReference type="Pfam" id="PF00106">
    <property type="entry name" value="adh_short"/>
    <property type="match status" value="1"/>
</dbReference>
<dbReference type="EMBL" id="QYBC01000014">
    <property type="protein sequence ID" value="RYB03429.1"/>
    <property type="molecule type" value="Genomic_DNA"/>
</dbReference>
<comment type="similarity">
    <text evidence="1 3">Belongs to the short-chain dehydrogenases/reductases (SDR) family.</text>
</comment>
<dbReference type="InterPro" id="IPR002347">
    <property type="entry name" value="SDR_fam"/>
</dbReference>
<dbReference type="GO" id="GO:0016616">
    <property type="term" value="F:oxidoreductase activity, acting on the CH-OH group of donors, NAD or NADP as acceptor"/>
    <property type="evidence" value="ECO:0007669"/>
    <property type="project" value="TreeGrafter"/>
</dbReference>
<evidence type="ECO:0000256" key="3">
    <source>
        <dbReference type="RuleBase" id="RU000363"/>
    </source>
</evidence>
<gene>
    <name evidence="5" type="ORF">D3272_16850</name>
</gene>
<dbReference type="InterPro" id="IPR036291">
    <property type="entry name" value="NAD(P)-bd_dom_sf"/>
</dbReference>
<evidence type="ECO:0000313" key="6">
    <source>
        <dbReference type="Proteomes" id="UP000289411"/>
    </source>
</evidence>
<dbReference type="OrthoDB" id="9803333at2"/>
<dbReference type="PANTHER" id="PTHR42760">
    <property type="entry name" value="SHORT-CHAIN DEHYDROGENASES/REDUCTASES FAMILY MEMBER"/>
    <property type="match status" value="1"/>
</dbReference>
<protein>
    <submittedName>
        <fullName evidence="5">SDR family oxidoreductase</fullName>
    </submittedName>
</protein>
<dbReference type="PRINTS" id="PR00080">
    <property type="entry name" value="SDRFAMILY"/>
</dbReference>
<dbReference type="Proteomes" id="UP000289411">
    <property type="component" value="Unassembled WGS sequence"/>
</dbReference>
<sequence>MHSSHHALAGRVAIVTGGGRGLGRAMTLGLAAVGVHVVATAARSLDEVAAVAAEGSGGTIVPVRADVTKPDDCAAAVEATLARFGRLDILVNNAGRGMRLVSDAFLTVPTRFWEVAPEVWRDIVDTNVNGPFLMARACAPALIASGRGRVVNVSMNHETMRRSGFSPYGPSKAALESETIIWAQDLAGTGVTVNALLPGGATETGLIPPSVGPEARAAMLRPAIMVPPLLWLASDASGGFTGRRIDAKRWRSDIDPSDAAEAASEAAGWSPGSS</sequence>
<evidence type="ECO:0000313" key="5">
    <source>
        <dbReference type="EMBL" id="RYB03429.1"/>
    </source>
</evidence>
<proteinExistence type="inferred from homology"/>
<reference evidence="5 6" key="2">
    <citation type="submission" date="2019-02" db="EMBL/GenBank/DDBJ databases">
        <title>'Lichenibacterium ramalinii' gen. nov. sp. nov., 'Lichenibacterium minor' gen. nov. sp. nov.</title>
        <authorList>
            <person name="Pankratov T."/>
        </authorList>
    </citation>
    <scope>NUCLEOTIDE SEQUENCE [LARGE SCALE GENOMIC DNA]</scope>
    <source>
        <strain evidence="5 6">RmlP001</strain>
    </source>
</reference>
<accession>A0A4Q2R953</accession>
<keyword evidence="6" id="KW-1185">Reference proteome</keyword>
<reference evidence="5 6" key="1">
    <citation type="submission" date="2018-09" db="EMBL/GenBank/DDBJ databases">
        <authorList>
            <person name="Grouzdev D.S."/>
            <person name="Krutkina M.S."/>
        </authorList>
    </citation>
    <scope>NUCLEOTIDE SEQUENCE [LARGE SCALE GENOMIC DNA]</scope>
    <source>
        <strain evidence="5 6">RmlP001</strain>
    </source>
</reference>
<dbReference type="Gene3D" id="3.40.50.720">
    <property type="entry name" value="NAD(P)-binding Rossmann-like Domain"/>
    <property type="match status" value="1"/>
</dbReference>
<dbReference type="SUPFAM" id="SSF51735">
    <property type="entry name" value="NAD(P)-binding Rossmann-fold domains"/>
    <property type="match status" value="1"/>
</dbReference>
<evidence type="ECO:0000256" key="4">
    <source>
        <dbReference type="SAM" id="MobiDB-lite"/>
    </source>
</evidence>
<evidence type="ECO:0000256" key="2">
    <source>
        <dbReference type="ARBA" id="ARBA00023002"/>
    </source>
</evidence>
<dbReference type="RefSeq" id="WP_129220383.1">
    <property type="nucleotide sequence ID" value="NZ_QYBC01000014.1"/>
</dbReference>
<dbReference type="AlphaFoldDB" id="A0A4Q2R953"/>